<dbReference type="AlphaFoldDB" id="A0A0B7FRX2"/>
<dbReference type="OrthoDB" id="10249433at2759"/>
<dbReference type="InterPro" id="IPR022742">
    <property type="entry name" value="Hydrolase_4"/>
</dbReference>
<dbReference type="PANTHER" id="PTHR11614">
    <property type="entry name" value="PHOSPHOLIPASE-RELATED"/>
    <property type="match status" value="1"/>
</dbReference>
<dbReference type="Pfam" id="PF12146">
    <property type="entry name" value="Hydrolase_4"/>
    <property type="match status" value="1"/>
</dbReference>
<name>A0A0B7FRX2_THACB</name>
<evidence type="ECO:0000313" key="3">
    <source>
        <dbReference type="Proteomes" id="UP000059188"/>
    </source>
</evidence>
<dbReference type="STRING" id="1108050.A0A0B7FRX2"/>
<evidence type="ECO:0000259" key="1">
    <source>
        <dbReference type="Pfam" id="PF12146"/>
    </source>
</evidence>
<accession>A0A0B7FRX2</accession>
<sequence length="322" mass="35119">MTGHTDEWVSTGDGMKLYTRRYLPSGEGPPKGKWGASGVKAAILFVHGFIEHLGRYEHVFPRYSSVGIAVLCYDQRGFGRSALDVTNRSPSAKYGKTSWPEQHSDIQYMLNLLREGLSNEVPVFLMGHSMGGGLVLSFPTRPPTAPFIPKSEVVLGISGVIATSPLIRQAHPAPAWQVGAGGLVSKLPFGSSINVPAEVKPEDLSRDPAVGAAYKEDPYVKFMGTTKGIYDMLNGGKELGEHDVTNWPPDLPLLIIHGTEDKVCSFPTAEKFVKEAPAKDKTFVPFEGGYHELQNEIDGIQDRLFQTVSSWIESHLAKAAKL</sequence>
<dbReference type="InterPro" id="IPR029058">
    <property type="entry name" value="AB_hydrolase_fold"/>
</dbReference>
<gene>
    <name evidence="2" type="ORF">RSOLAG1IB_08953</name>
</gene>
<protein>
    <submittedName>
        <fullName evidence="2">Putative monoglyceride lipase</fullName>
    </submittedName>
</protein>
<evidence type="ECO:0000313" key="2">
    <source>
        <dbReference type="EMBL" id="CEL58932.1"/>
    </source>
</evidence>
<dbReference type="SUPFAM" id="SSF53474">
    <property type="entry name" value="alpha/beta-Hydrolases"/>
    <property type="match status" value="1"/>
</dbReference>
<reference evidence="2 3" key="1">
    <citation type="submission" date="2014-11" db="EMBL/GenBank/DDBJ databases">
        <authorList>
            <person name="Wibberg Daniel"/>
        </authorList>
    </citation>
    <scope>NUCLEOTIDE SEQUENCE [LARGE SCALE GENOMIC DNA]</scope>
    <source>
        <strain evidence="2">Rhizoctonia solani AG1-IB 7/3/14</strain>
    </source>
</reference>
<dbReference type="EMBL" id="LN679135">
    <property type="protein sequence ID" value="CEL58932.1"/>
    <property type="molecule type" value="Genomic_DNA"/>
</dbReference>
<organism evidence="2 3">
    <name type="scientific">Thanatephorus cucumeris (strain AG1-IB / isolate 7/3/14)</name>
    <name type="common">Lettuce bottom rot fungus</name>
    <name type="synonym">Rhizoctonia solani</name>
    <dbReference type="NCBI Taxonomy" id="1108050"/>
    <lineage>
        <taxon>Eukaryota</taxon>
        <taxon>Fungi</taxon>
        <taxon>Dikarya</taxon>
        <taxon>Basidiomycota</taxon>
        <taxon>Agaricomycotina</taxon>
        <taxon>Agaricomycetes</taxon>
        <taxon>Cantharellales</taxon>
        <taxon>Ceratobasidiaceae</taxon>
        <taxon>Rhizoctonia</taxon>
        <taxon>Rhizoctonia solani AG-1</taxon>
    </lineage>
</organism>
<proteinExistence type="predicted"/>
<feature type="domain" description="Serine aminopeptidase S33" evidence="1">
    <location>
        <begin position="39"/>
        <end position="298"/>
    </location>
</feature>
<dbReference type="Gene3D" id="3.40.50.1820">
    <property type="entry name" value="alpha/beta hydrolase"/>
    <property type="match status" value="1"/>
</dbReference>
<dbReference type="Proteomes" id="UP000059188">
    <property type="component" value="Unassembled WGS sequence"/>
</dbReference>
<dbReference type="InterPro" id="IPR051044">
    <property type="entry name" value="MAG_DAG_Lipase"/>
</dbReference>
<keyword evidence="3" id="KW-1185">Reference proteome</keyword>